<dbReference type="EMBL" id="AGNL01015116">
    <property type="protein sequence ID" value="EJK66279.1"/>
    <property type="molecule type" value="Genomic_DNA"/>
</dbReference>
<feature type="region of interest" description="Disordered" evidence="1">
    <location>
        <begin position="1"/>
        <end position="46"/>
    </location>
</feature>
<accession>K0SMR1</accession>
<gene>
    <name evidence="2" type="ORF">THAOC_12807</name>
</gene>
<evidence type="ECO:0000256" key="1">
    <source>
        <dbReference type="SAM" id="MobiDB-lite"/>
    </source>
</evidence>
<evidence type="ECO:0000313" key="2">
    <source>
        <dbReference type="EMBL" id="EJK66279.1"/>
    </source>
</evidence>
<protein>
    <submittedName>
        <fullName evidence="2">Uncharacterized protein</fullName>
    </submittedName>
</protein>
<sequence>MTRPGIPASRAREGARHNKKPPIKPQRRWPKTGGRPLPASRRACGRTIGAEREDRFAESDATNLECHAVRLLLARRQTSERNSPTNKQKTDIEEASLTATVGTVAGFLWCALRRRPSSRQLPGGDSGGVVADAIVYCDFPCILRVVRRFCRN</sequence>
<keyword evidence="3" id="KW-1185">Reference proteome</keyword>
<name>K0SMR1_THAOC</name>
<dbReference type="Proteomes" id="UP000266841">
    <property type="component" value="Unassembled WGS sequence"/>
</dbReference>
<organism evidence="2 3">
    <name type="scientific">Thalassiosira oceanica</name>
    <name type="common">Marine diatom</name>
    <dbReference type="NCBI Taxonomy" id="159749"/>
    <lineage>
        <taxon>Eukaryota</taxon>
        <taxon>Sar</taxon>
        <taxon>Stramenopiles</taxon>
        <taxon>Ochrophyta</taxon>
        <taxon>Bacillariophyta</taxon>
        <taxon>Coscinodiscophyceae</taxon>
        <taxon>Thalassiosirophycidae</taxon>
        <taxon>Thalassiosirales</taxon>
        <taxon>Thalassiosiraceae</taxon>
        <taxon>Thalassiosira</taxon>
    </lineage>
</organism>
<proteinExistence type="predicted"/>
<dbReference type="AlphaFoldDB" id="K0SMR1"/>
<comment type="caution">
    <text evidence="2">The sequence shown here is derived from an EMBL/GenBank/DDBJ whole genome shotgun (WGS) entry which is preliminary data.</text>
</comment>
<reference evidence="2 3" key="1">
    <citation type="journal article" date="2012" name="Genome Biol.">
        <title>Genome and low-iron response of an oceanic diatom adapted to chronic iron limitation.</title>
        <authorList>
            <person name="Lommer M."/>
            <person name="Specht M."/>
            <person name="Roy A.S."/>
            <person name="Kraemer L."/>
            <person name="Andreson R."/>
            <person name="Gutowska M.A."/>
            <person name="Wolf J."/>
            <person name="Bergner S.V."/>
            <person name="Schilhabel M.B."/>
            <person name="Klostermeier U.C."/>
            <person name="Beiko R.G."/>
            <person name="Rosenstiel P."/>
            <person name="Hippler M."/>
            <person name="Laroche J."/>
        </authorList>
    </citation>
    <scope>NUCLEOTIDE SEQUENCE [LARGE SCALE GENOMIC DNA]</scope>
    <source>
        <strain evidence="2 3">CCMP1005</strain>
    </source>
</reference>
<evidence type="ECO:0000313" key="3">
    <source>
        <dbReference type="Proteomes" id="UP000266841"/>
    </source>
</evidence>
<feature type="compositionally biased region" description="Basic residues" evidence="1">
    <location>
        <begin position="17"/>
        <end position="30"/>
    </location>
</feature>